<dbReference type="RefSeq" id="WP_277443576.1">
    <property type="nucleotide sequence ID" value="NZ_JAKOAV010000012.1"/>
</dbReference>
<protein>
    <submittedName>
        <fullName evidence="1">Uncharacterized protein</fullName>
    </submittedName>
</protein>
<evidence type="ECO:0000313" key="2">
    <source>
        <dbReference type="Proteomes" id="UP001154312"/>
    </source>
</evidence>
<dbReference type="AlphaFoldDB" id="A0A9X4H802"/>
<gene>
    <name evidence="1" type="ORF">L7E55_07835</name>
</gene>
<accession>A0A9X4H802</accession>
<reference evidence="1" key="1">
    <citation type="submission" date="2022-02" db="EMBL/GenBank/DDBJ databases">
        <authorList>
            <person name="Leng L."/>
        </authorList>
    </citation>
    <scope>NUCLEOTIDE SEQUENCE</scope>
    <source>
        <strain evidence="1">JI</strain>
    </source>
</reference>
<dbReference type="Proteomes" id="UP001154312">
    <property type="component" value="Unassembled WGS sequence"/>
</dbReference>
<evidence type="ECO:0000313" key="1">
    <source>
        <dbReference type="EMBL" id="MDF9408269.1"/>
    </source>
</evidence>
<proteinExistence type="predicted"/>
<comment type="caution">
    <text evidence="1">The sequence shown here is derived from an EMBL/GenBank/DDBJ whole genome shotgun (WGS) entry which is preliminary data.</text>
</comment>
<sequence>MNSPSELIRQLNYYGVHVLKGDSGIRVKLPKPLPPEAIQLLRELKRLSKAESWDEEKIIQIYVDMLARQNKRYPKGALEFTYQSRPDLLAALQKAEANYTAAYHQQDMSGCRQAISKVEAVLIKMIEAFELEHEDIWQEGRD</sequence>
<name>A0A9X4H802_9FIRM</name>
<keyword evidence="2" id="KW-1185">Reference proteome</keyword>
<dbReference type="EMBL" id="JAKOAV010000012">
    <property type="protein sequence ID" value="MDF9408269.1"/>
    <property type="molecule type" value="Genomic_DNA"/>
</dbReference>
<organism evidence="1 2">
    <name type="scientific">Pelotomaculum isophthalicicum JI</name>
    <dbReference type="NCBI Taxonomy" id="947010"/>
    <lineage>
        <taxon>Bacteria</taxon>
        <taxon>Bacillati</taxon>
        <taxon>Bacillota</taxon>
        <taxon>Clostridia</taxon>
        <taxon>Eubacteriales</taxon>
        <taxon>Desulfotomaculaceae</taxon>
        <taxon>Pelotomaculum</taxon>
    </lineage>
</organism>